<dbReference type="RefSeq" id="XP_062720646.1">
    <property type="nucleotide sequence ID" value="XM_062863228.1"/>
</dbReference>
<dbReference type="InterPro" id="IPR005645">
    <property type="entry name" value="FSH-like_dom"/>
</dbReference>
<dbReference type="SUPFAM" id="SSF53474">
    <property type="entry name" value="alpha/beta-Hydrolases"/>
    <property type="match status" value="1"/>
</dbReference>
<organism evidence="5 6">
    <name type="scientific">Chaetomium strumarium</name>
    <dbReference type="NCBI Taxonomy" id="1170767"/>
    <lineage>
        <taxon>Eukaryota</taxon>
        <taxon>Fungi</taxon>
        <taxon>Dikarya</taxon>
        <taxon>Ascomycota</taxon>
        <taxon>Pezizomycotina</taxon>
        <taxon>Sordariomycetes</taxon>
        <taxon>Sordariomycetidae</taxon>
        <taxon>Sordariales</taxon>
        <taxon>Chaetomiaceae</taxon>
        <taxon>Chaetomium</taxon>
    </lineage>
</organism>
<dbReference type="GO" id="GO:0044550">
    <property type="term" value="P:secondary metabolite biosynthetic process"/>
    <property type="evidence" value="ECO:0007669"/>
    <property type="project" value="TreeGrafter"/>
</dbReference>
<gene>
    <name evidence="5" type="ORF">B0T15DRAFT_254744</name>
</gene>
<dbReference type="GO" id="GO:0005737">
    <property type="term" value="C:cytoplasm"/>
    <property type="evidence" value="ECO:0007669"/>
    <property type="project" value="TreeGrafter"/>
</dbReference>
<dbReference type="Gene3D" id="3.40.50.1820">
    <property type="entry name" value="alpha/beta hydrolase"/>
    <property type="match status" value="1"/>
</dbReference>
<reference evidence="5" key="2">
    <citation type="submission" date="2023-06" db="EMBL/GenBank/DDBJ databases">
        <authorList>
            <consortium name="Lawrence Berkeley National Laboratory"/>
            <person name="Mondo S.J."/>
            <person name="Hensen N."/>
            <person name="Bonometti L."/>
            <person name="Westerberg I."/>
            <person name="Brannstrom I.O."/>
            <person name="Guillou S."/>
            <person name="Cros-Aarteil S."/>
            <person name="Calhoun S."/>
            <person name="Haridas S."/>
            <person name="Kuo A."/>
            <person name="Pangilinan J."/>
            <person name="Riley R."/>
            <person name="Labutti K."/>
            <person name="Andreopoulos B."/>
            <person name="Lipzen A."/>
            <person name="Chen C."/>
            <person name="Yanf M."/>
            <person name="Daum C."/>
            <person name="Ng V."/>
            <person name="Clum A."/>
            <person name="Steindorff A."/>
            <person name="Ohm R."/>
            <person name="Martin F."/>
            <person name="Silar P."/>
            <person name="Natvig D."/>
            <person name="Lalanne C."/>
            <person name="Gautier V."/>
            <person name="Ament-Velasquez S.L."/>
            <person name="Kruys A."/>
            <person name="Hutchinson M.I."/>
            <person name="Powell A.J."/>
            <person name="Barry K."/>
            <person name="Miller A.N."/>
            <person name="Grigoriev I.V."/>
            <person name="Debuchy R."/>
            <person name="Gladieux P."/>
            <person name="Thoren M.H."/>
            <person name="Johannesson H."/>
        </authorList>
    </citation>
    <scope>NUCLEOTIDE SEQUENCE</scope>
    <source>
        <strain evidence="5">CBS 333.67</strain>
    </source>
</reference>
<evidence type="ECO:0000256" key="3">
    <source>
        <dbReference type="SAM" id="MobiDB-lite"/>
    </source>
</evidence>
<evidence type="ECO:0000313" key="5">
    <source>
        <dbReference type="EMBL" id="KAK3304866.1"/>
    </source>
</evidence>
<evidence type="ECO:0000256" key="1">
    <source>
        <dbReference type="ARBA" id="ARBA00005863"/>
    </source>
</evidence>
<dbReference type="GO" id="GO:0016787">
    <property type="term" value="F:hydrolase activity"/>
    <property type="evidence" value="ECO:0007669"/>
    <property type="project" value="UniProtKB-KW"/>
</dbReference>
<protein>
    <submittedName>
        <fullName evidence="5">Serine hydrolase FSH</fullName>
    </submittedName>
</protein>
<dbReference type="InterPro" id="IPR029058">
    <property type="entry name" value="AB_hydrolase_fold"/>
</dbReference>
<feature type="region of interest" description="Disordered" evidence="3">
    <location>
        <begin position="1"/>
        <end position="20"/>
    </location>
</feature>
<dbReference type="Proteomes" id="UP001273166">
    <property type="component" value="Unassembled WGS sequence"/>
</dbReference>
<evidence type="ECO:0000259" key="4">
    <source>
        <dbReference type="Pfam" id="PF03959"/>
    </source>
</evidence>
<feature type="domain" description="Serine hydrolase" evidence="4">
    <location>
        <begin position="26"/>
        <end position="250"/>
    </location>
</feature>
<accession>A0AAJ0GRN7</accession>
<evidence type="ECO:0000256" key="2">
    <source>
        <dbReference type="ARBA" id="ARBA00022801"/>
    </source>
</evidence>
<comment type="similarity">
    <text evidence="1">Belongs to the LovG family.</text>
</comment>
<dbReference type="Pfam" id="PF03959">
    <property type="entry name" value="FSH1"/>
    <property type="match status" value="1"/>
</dbReference>
<comment type="caution">
    <text evidence="5">The sequence shown here is derived from an EMBL/GenBank/DDBJ whole genome shotgun (WGS) entry which is preliminary data.</text>
</comment>
<sequence>MAPQAPDDCTGSGSPTRDDDATLHLPRILCLHGGGTNARIFRAQCRVIRLHLAASFRLVFAEGPFSSPPSPDVESVYGEWGPFRSWLPPAPGKVSDIDIGSIDSSIAAAVRADDEAGATGRCVGLLGFSQGAGVAASLLWRQQRRDQSQASGGDMDMDMGVEWERAVGDYRFAVLIAGRPLSMPLATDTALKDVAADEPVLLRLPTIHVHGLRDPGLAMHRSLLHDCCQKSTARVVEWDGDHRVPIRTDDVVVVVAQIYDVAFGCGILGE</sequence>
<dbReference type="GeneID" id="87882057"/>
<keyword evidence="6" id="KW-1185">Reference proteome</keyword>
<dbReference type="AlphaFoldDB" id="A0AAJ0GRN7"/>
<keyword evidence="2 5" id="KW-0378">Hydrolase</keyword>
<dbReference type="PANTHER" id="PTHR48070">
    <property type="entry name" value="ESTERASE OVCA2"/>
    <property type="match status" value="1"/>
</dbReference>
<dbReference type="InterPro" id="IPR050593">
    <property type="entry name" value="LovG"/>
</dbReference>
<dbReference type="EMBL" id="JAUDZG010000005">
    <property type="protein sequence ID" value="KAK3304866.1"/>
    <property type="molecule type" value="Genomic_DNA"/>
</dbReference>
<dbReference type="GO" id="GO:0005634">
    <property type="term" value="C:nucleus"/>
    <property type="evidence" value="ECO:0007669"/>
    <property type="project" value="TreeGrafter"/>
</dbReference>
<dbReference type="PANTHER" id="PTHR48070:SF3">
    <property type="entry name" value="ESTERASE DBAE-RELATED"/>
    <property type="match status" value="1"/>
</dbReference>
<proteinExistence type="inferred from homology"/>
<evidence type="ECO:0000313" key="6">
    <source>
        <dbReference type="Proteomes" id="UP001273166"/>
    </source>
</evidence>
<reference evidence="5" key="1">
    <citation type="journal article" date="2023" name="Mol. Phylogenet. Evol.">
        <title>Genome-scale phylogeny and comparative genomics of the fungal order Sordariales.</title>
        <authorList>
            <person name="Hensen N."/>
            <person name="Bonometti L."/>
            <person name="Westerberg I."/>
            <person name="Brannstrom I.O."/>
            <person name="Guillou S."/>
            <person name="Cros-Aarteil S."/>
            <person name="Calhoun S."/>
            <person name="Haridas S."/>
            <person name="Kuo A."/>
            <person name="Mondo S."/>
            <person name="Pangilinan J."/>
            <person name="Riley R."/>
            <person name="LaButti K."/>
            <person name="Andreopoulos B."/>
            <person name="Lipzen A."/>
            <person name="Chen C."/>
            <person name="Yan M."/>
            <person name="Daum C."/>
            <person name="Ng V."/>
            <person name="Clum A."/>
            <person name="Steindorff A."/>
            <person name="Ohm R.A."/>
            <person name="Martin F."/>
            <person name="Silar P."/>
            <person name="Natvig D.O."/>
            <person name="Lalanne C."/>
            <person name="Gautier V."/>
            <person name="Ament-Velasquez S.L."/>
            <person name="Kruys A."/>
            <person name="Hutchinson M.I."/>
            <person name="Powell A.J."/>
            <person name="Barry K."/>
            <person name="Miller A.N."/>
            <person name="Grigoriev I.V."/>
            <person name="Debuchy R."/>
            <person name="Gladieux P."/>
            <person name="Hiltunen Thoren M."/>
            <person name="Johannesson H."/>
        </authorList>
    </citation>
    <scope>NUCLEOTIDE SEQUENCE</scope>
    <source>
        <strain evidence="5">CBS 333.67</strain>
    </source>
</reference>
<name>A0AAJ0GRN7_9PEZI</name>